<feature type="region of interest" description="Disordered" evidence="3">
    <location>
        <begin position="29"/>
        <end position="107"/>
    </location>
</feature>
<evidence type="ECO:0000256" key="3">
    <source>
        <dbReference type="SAM" id="MobiDB-lite"/>
    </source>
</evidence>
<accession>A0AAV2C8J0</accession>
<evidence type="ECO:0000256" key="1">
    <source>
        <dbReference type="ARBA" id="ARBA00022664"/>
    </source>
</evidence>
<feature type="compositionally biased region" description="Polar residues" evidence="3">
    <location>
        <begin position="79"/>
        <end position="101"/>
    </location>
</feature>
<protein>
    <recommendedName>
        <fullName evidence="4">MORF/ORRM1/DAG-like MORF domain-containing protein</fullName>
    </recommendedName>
</protein>
<evidence type="ECO:0000256" key="2">
    <source>
        <dbReference type="ARBA" id="ARBA00022946"/>
    </source>
</evidence>
<reference evidence="5 6" key="1">
    <citation type="submission" date="2024-04" db="EMBL/GenBank/DDBJ databases">
        <authorList>
            <person name="Fracassetti M."/>
        </authorList>
    </citation>
    <scope>NUCLEOTIDE SEQUENCE [LARGE SCALE GENOMIC DNA]</scope>
</reference>
<dbReference type="AlphaFoldDB" id="A0AAV2C8J0"/>
<keyword evidence="2" id="KW-0809">Transit peptide</keyword>
<dbReference type="GO" id="GO:0006397">
    <property type="term" value="P:mRNA processing"/>
    <property type="evidence" value="ECO:0007669"/>
    <property type="project" value="UniProtKB-KW"/>
</dbReference>
<evidence type="ECO:0000313" key="5">
    <source>
        <dbReference type="EMBL" id="CAL1352612.1"/>
    </source>
</evidence>
<sequence length="107" mass="11881">MTEEESEKFADVPGVVYVLPDSYLDPVNKEYGGDKYENGVITHRPPPVMRTRRYGEEGGGSPQGGAGGRPGYPGEGQGFSQRNTQEGQRDYNNPMDQSGNHQVRERY</sequence>
<proteinExistence type="predicted"/>
<dbReference type="GO" id="GO:0016554">
    <property type="term" value="P:cytidine to uridine editing"/>
    <property type="evidence" value="ECO:0007669"/>
    <property type="project" value="InterPro"/>
</dbReference>
<dbReference type="PANTHER" id="PTHR31346">
    <property type="entry name" value="MULTIPLE ORGANELLAR RNA EDITING FACTOR 2, CHLOROPLASTIC-RELATED-RELATED"/>
    <property type="match status" value="1"/>
</dbReference>
<feature type="compositionally biased region" description="Gly residues" evidence="3">
    <location>
        <begin position="57"/>
        <end position="77"/>
    </location>
</feature>
<evidence type="ECO:0000313" key="6">
    <source>
        <dbReference type="Proteomes" id="UP001497516"/>
    </source>
</evidence>
<feature type="domain" description="MORF/ORRM1/DAG-like MORF" evidence="4">
    <location>
        <begin position="1"/>
        <end position="36"/>
    </location>
</feature>
<keyword evidence="1" id="KW-0507">mRNA processing</keyword>
<gene>
    <name evidence="5" type="ORF">LTRI10_LOCUS571</name>
</gene>
<dbReference type="EMBL" id="OZ034813">
    <property type="protein sequence ID" value="CAL1352612.1"/>
    <property type="molecule type" value="Genomic_DNA"/>
</dbReference>
<organism evidence="5 6">
    <name type="scientific">Linum trigynum</name>
    <dbReference type="NCBI Taxonomy" id="586398"/>
    <lineage>
        <taxon>Eukaryota</taxon>
        <taxon>Viridiplantae</taxon>
        <taxon>Streptophyta</taxon>
        <taxon>Embryophyta</taxon>
        <taxon>Tracheophyta</taxon>
        <taxon>Spermatophyta</taxon>
        <taxon>Magnoliopsida</taxon>
        <taxon>eudicotyledons</taxon>
        <taxon>Gunneridae</taxon>
        <taxon>Pentapetalae</taxon>
        <taxon>rosids</taxon>
        <taxon>fabids</taxon>
        <taxon>Malpighiales</taxon>
        <taxon>Linaceae</taxon>
        <taxon>Linum</taxon>
    </lineage>
</organism>
<dbReference type="GO" id="GO:0080156">
    <property type="term" value="P:mitochondrial mRNA modification"/>
    <property type="evidence" value="ECO:0007669"/>
    <property type="project" value="TreeGrafter"/>
</dbReference>
<evidence type="ECO:0000259" key="4">
    <source>
        <dbReference type="Pfam" id="PF21864"/>
    </source>
</evidence>
<dbReference type="GO" id="GO:0005739">
    <property type="term" value="C:mitochondrion"/>
    <property type="evidence" value="ECO:0007669"/>
    <property type="project" value="TreeGrafter"/>
</dbReference>
<keyword evidence="6" id="KW-1185">Reference proteome</keyword>
<dbReference type="Proteomes" id="UP001497516">
    <property type="component" value="Chromosome 1"/>
</dbReference>
<dbReference type="InterPro" id="IPR039206">
    <property type="entry name" value="MORF/ORRM1/DAG-like"/>
</dbReference>
<dbReference type="PANTHER" id="PTHR31346:SF5">
    <property type="entry name" value="MULTIPLE ORGANELLAR RNA EDITING FACTOR 1, MITOCHONDRIAL"/>
    <property type="match status" value="1"/>
</dbReference>
<dbReference type="InterPro" id="IPR054059">
    <property type="entry name" value="MORF/ORRM1/DAG-like_MORF"/>
</dbReference>
<name>A0AAV2C8J0_9ROSI</name>
<dbReference type="Pfam" id="PF21864">
    <property type="entry name" value="MORF_dom"/>
    <property type="match status" value="1"/>
</dbReference>